<evidence type="ECO:0000313" key="3">
    <source>
        <dbReference type="Proteomes" id="UP001632037"/>
    </source>
</evidence>
<protein>
    <recommendedName>
        <fullName evidence="4">Peptidase C39-like domain-containing protein</fullName>
    </recommendedName>
</protein>
<dbReference type="Proteomes" id="UP001632037">
    <property type="component" value="Unassembled WGS sequence"/>
</dbReference>
<evidence type="ECO:0008006" key="4">
    <source>
        <dbReference type="Google" id="ProtNLM"/>
    </source>
</evidence>
<dbReference type="AlphaFoldDB" id="A0ABD3FIQ1"/>
<evidence type="ECO:0000256" key="1">
    <source>
        <dbReference type="SAM" id="MobiDB-lite"/>
    </source>
</evidence>
<evidence type="ECO:0000313" key="2">
    <source>
        <dbReference type="EMBL" id="KAL3666181.1"/>
    </source>
</evidence>
<comment type="caution">
    <text evidence="2">The sequence shown here is derived from an EMBL/GenBank/DDBJ whole genome shotgun (WGS) entry which is preliminary data.</text>
</comment>
<name>A0ABD3FIQ1_9STRA</name>
<sequence>MCSSKDAAAQSSKSQVQGSLCDARRHAPGPEFEDDKHGHAVCSAAGPRTQEERRNISAKQWRARKKARVAARAAGTHPTTAVVLDSATEVAADGQQAVEASTEAAEAPDAERAVPLTAGAVPAATEAAEAGTGHVPESTELIEAIRGSSEAITVHEEASEAAEAVPVAVPVTMATVPVGTQGDASCSRAARKKKARGKRPLASFIHTLEEDEGQEEYRSFAAGHQASVIEPGETRDTSSGRTNATNPTDSDTDYVSSGTNEDSDDSSDSDMYWRIYGKNYERSQLTVTANFASTKQRPLVKRRRYYQRTWEPRAQLLADGFRKEIELVDRWKASDVKTFAAFWPTDEYGKNAIGADIQGLCVFNALRRAAELSGRPDIVTQRDIDDFVADQLASRGEDLTKGTSWKVVLVFLRRLRDAGRDFIYRAIALDNFAVAGRRGVRVLREIKLKKGVYIVAAYNHQNIGHAFVLTVQGKTRLIYDLDEGKPVESAENWIDFYAFVRPFIVCKQK</sequence>
<organism evidence="2 3">
    <name type="scientific">Phytophthora oleae</name>
    <dbReference type="NCBI Taxonomy" id="2107226"/>
    <lineage>
        <taxon>Eukaryota</taxon>
        <taxon>Sar</taxon>
        <taxon>Stramenopiles</taxon>
        <taxon>Oomycota</taxon>
        <taxon>Peronosporomycetes</taxon>
        <taxon>Peronosporales</taxon>
        <taxon>Peronosporaceae</taxon>
        <taxon>Phytophthora</taxon>
    </lineage>
</organism>
<proteinExistence type="predicted"/>
<reference evidence="2 3" key="1">
    <citation type="submission" date="2024-09" db="EMBL/GenBank/DDBJ databases">
        <title>Genome sequencing and assembly of Phytophthora oleae, isolate VK10A, causative agent of rot of olive drupes.</title>
        <authorList>
            <person name="Conti Taguali S."/>
            <person name="Riolo M."/>
            <person name="La Spada F."/>
            <person name="Cacciola S.O."/>
            <person name="Dionisio G."/>
        </authorList>
    </citation>
    <scope>NUCLEOTIDE SEQUENCE [LARGE SCALE GENOMIC DNA]</scope>
    <source>
        <strain evidence="2 3">VK10A</strain>
    </source>
</reference>
<feature type="compositionally biased region" description="Low complexity" evidence="1">
    <location>
        <begin position="1"/>
        <end position="19"/>
    </location>
</feature>
<feature type="region of interest" description="Disordered" evidence="1">
    <location>
        <begin position="224"/>
        <end position="268"/>
    </location>
</feature>
<gene>
    <name evidence="2" type="ORF">V7S43_008969</name>
</gene>
<feature type="region of interest" description="Disordered" evidence="1">
    <location>
        <begin position="1"/>
        <end position="61"/>
    </location>
</feature>
<keyword evidence="3" id="KW-1185">Reference proteome</keyword>
<accession>A0ABD3FIQ1</accession>
<feature type="compositionally biased region" description="Polar residues" evidence="1">
    <location>
        <begin position="239"/>
        <end position="260"/>
    </location>
</feature>
<dbReference type="EMBL" id="JBIMZQ010000018">
    <property type="protein sequence ID" value="KAL3666181.1"/>
    <property type="molecule type" value="Genomic_DNA"/>
</dbReference>